<feature type="transmembrane region" description="Helical" evidence="8">
    <location>
        <begin position="438"/>
        <end position="458"/>
    </location>
</feature>
<feature type="transmembrane region" description="Helical" evidence="8">
    <location>
        <begin position="825"/>
        <end position="852"/>
    </location>
</feature>
<feature type="transmembrane region" description="Helical" evidence="8">
    <location>
        <begin position="928"/>
        <end position="950"/>
    </location>
</feature>
<feature type="region of interest" description="Disordered" evidence="7">
    <location>
        <begin position="715"/>
        <end position="743"/>
    </location>
</feature>
<evidence type="ECO:0000313" key="12">
    <source>
        <dbReference type="Proteomes" id="UP001499854"/>
    </source>
</evidence>
<feature type="transmembrane region" description="Helical" evidence="8">
    <location>
        <begin position="350"/>
        <end position="376"/>
    </location>
</feature>
<name>A0ABN2RBZ2_9ACTN</name>
<evidence type="ECO:0000256" key="5">
    <source>
        <dbReference type="ARBA" id="ARBA00023136"/>
    </source>
</evidence>
<evidence type="ECO:0000256" key="3">
    <source>
        <dbReference type="ARBA" id="ARBA00022692"/>
    </source>
</evidence>
<feature type="transmembrane region" description="Helical" evidence="8">
    <location>
        <begin position="464"/>
        <end position="492"/>
    </location>
</feature>
<sequence>MRGWALALRVARREALRNKGRSLLVVAMLALPVAGASAADTLWRSSQVTGTEQAVRDMGRYDAMVTAMSGTPVYQNASGSRSLPADLHANSATGFTGPGDAAALAALLPPQAKIVGPVARDMMNAVIADSTGRRFAIVREIDLADPLTEGVAVRRAGSPPAADDQVAISKSLSGKLGKGVGATIDVRIADGGPDTAPIAKTLHVSGVYDSNDDLYADLMFARRGTFAGGAQFYGTAYFVSVPGGLDWSQVLKLNQRGFTVESKKVVADPPPHSQMPYYTTSMAAGYGEGGVDTSTVAVAAIALAMVLLEVVLLAGPAFAVSARRRRRDFGLFGAAGADSRRLRRVVLADGVVLGLVGGVAGTVAGVVGGAVTLPWFAHLSRQNPGGFRIMPDELLAAAAVGVLTGLAAALAPAIVTGRQEVLVALTGRRGQVRTPWKMSVAGLVALGAGTVLIVAGALSGAHTWPVAAGIAVAELGVVACTPLLVSWFARLGRVLPLTGRLAVRDGARNRGRTAPAVAAIMAAVAGASAVAMIVTSLDAQSRHDYASDLRPGQAALTLDAGIAQTPDKLAAQIAAVLPSSGYAVINAVSIPAVSAPDTTAKTTPKVLISLTPFIKRAAANECPPTDGLPLDAQRQAFDRQRTDPRCVSRTEYSTVTDHYPTSSILVGGPEVARVVLGRSDPAAEAALKSGGAVVFNPMDLYTSGPHPTLQIAVSRDCEPQDGGPNSVETSPDQPAAGGGPPCTGSLPAPVILPAVRLDGRNPHVMAIVAPGALDKLGVKPSPQAVVFENTRVPTEAEEKKADDLAAAAGITQSFYVERGYQGQTWVGLLALAGVAGVVMLGAAAVATGLAITDAQSDLETLAAVGARPRVRRALAGSQAAATAGLGALLGGLFGLLPAVGLLEVKHSSETKFAPFGAQAGPAQLAVPWLFLLLVIVALPALAAFGAAGMTRSRITMRQRRD</sequence>
<dbReference type="Proteomes" id="UP001499854">
    <property type="component" value="Unassembled WGS sequence"/>
</dbReference>
<evidence type="ECO:0000256" key="4">
    <source>
        <dbReference type="ARBA" id="ARBA00022989"/>
    </source>
</evidence>
<evidence type="ECO:0000256" key="8">
    <source>
        <dbReference type="SAM" id="Phobius"/>
    </source>
</evidence>
<accession>A0ABN2RBZ2</accession>
<feature type="chain" id="PRO_5047400322" description="ABC3 transporter permease C-terminal domain-containing protein" evidence="9">
    <location>
        <begin position="39"/>
        <end position="961"/>
    </location>
</feature>
<comment type="caution">
    <text evidence="11">The sequence shown here is derived from an EMBL/GenBank/DDBJ whole genome shotgun (WGS) entry which is preliminary data.</text>
</comment>
<gene>
    <name evidence="11" type="ORF">GCM10009838_25740</name>
</gene>
<dbReference type="EMBL" id="BAAAQM010000012">
    <property type="protein sequence ID" value="GAA1966765.1"/>
    <property type="molecule type" value="Genomic_DNA"/>
</dbReference>
<evidence type="ECO:0000256" key="9">
    <source>
        <dbReference type="SAM" id="SignalP"/>
    </source>
</evidence>
<keyword evidence="3 8" id="KW-0812">Transmembrane</keyword>
<dbReference type="Pfam" id="PF02687">
    <property type="entry name" value="FtsX"/>
    <property type="match status" value="1"/>
</dbReference>
<dbReference type="PANTHER" id="PTHR30572">
    <property type="entry name" value="MEMBRANE COMPONENT OF TRANSPORTER-RELATED"/>
    <property type="match status" value="1"/>
</dbReference>
<feature type="domain" description="ABC3 transporter permease C-terminal" evidence="10">
    <location>
        <begin position="301"/>
        <end position="419"/>
    </location>
</feature>
<feature type="transmembrane region" description="Helical" evidence="8">
    <location>
        <begin position="513"/>
        <end position="534"/>
    </location>
</feature>
<feature type="transmembrane region" description="Helical" evidence="8">
    <location>
        <begin position="296"/>
        <end position="320"/>
    </location>
</feature>
<comment type="subcellular location">
    <subcellularLocation>
        <location evidence="1">Cell membrane</location>
        <topology evidence="1">Multi-pass membrane protein</topology>
    </subcellularLocation>
</comment>
<dbReference type="PANTHER" id="PTHR30572:SF4">
    <property type="entry name" value="ABC TRANSPORTER PERMEASE YTRF"/>
    <property type="match status" value="1"/>
</dbReference>
<evidence type="ECO:0000256" key="7">
    <source>
        <dbReference type="SAM" id="MobiDB-lite"/>
    </source>
</evidence>
<keyword evidence="2" id="KW-1003">Cell membrane</keyword>
<comment type="similarity">
    <text evidence="6">Belongs to the ABC-4 integral membrane protein family.</text>
</comment>
<evidence type="ECO:0000256" key="1">
    <source>
        <dbReference type="ARBA" id="ARBA00004651"/>
    </source>
</evidence>
<proteinExistence type="inferred from homology"/>
<keyword evidence="4 8" id="KW-1133">Transmembrane helix</keyword>
<protein>
    <recommendedName>
        <fullName evidence="10">ABC3 transporter permease C-terminal domain-containing protein</fullName>
    </recommendedName>
</protein>
<evidence type="ECO:0000256" key="6">
    <source>
        <dbReference type="ARBA" id="ARBA00038076"/>
    </source>
</evidence>
<keyword evidence="5 8" id="KW-0472">Membrane</keyword>
<evidence type="ECO:0000256" key="2">
    <source>
        <dbReference type="ARBA" id="ARBA00022475"/>
    </source>
</evidence>
<reference evidence="11 12" key="1">
    <citation type="journal article" date="2019" name="Int. J. Syst. Evol. Microbiol.">
        <title>The Global Catalogue of Microorganisms (GCM) 10K type strain sequencing project: providing services to taxonomists for standard genome sequencing and annotation.</title>
        <authorList>
            <consortium name="The Broad Institute Genomics Platform"/>
            <consortium name="The Broad Institute Genome Sequencing Center for Infectious Disease"/>
            <person name="Wu L."/>
            <person name="Ma J."/>
        </authorList>
    </citation>
    <scope>NUCLEOTIDE SEQUENCE [LARGE SCALE GENOMIC DNA]</scope>
    <source>
        <strain evidence="11 12">JCM 16013</strain>
    </source>
</reference>
<feature type="signal peptide" evidence="9">
    <location>
        <begin position="1"/>
        <end position="38"/>
    </location>
</feature>
<evidence type="ECO:0000313" key="11">
    <source>
        <dbReference type="EMBL" id="GAA1966765.1"/>
    </source>
</evidence>
<evidence type="ECO:0000259" key="10">
    <source>
        <dbReference type="Pfam" id="PF02687"/>
    </source>
</evidence>
<keyword evidence="9" id="KW-0732">Signal</keyword>
<feature type="transmembrane region" description="Helical" evidence="8">
    <location>
        <begin position="396"/>
        <end position="417"/>
    </location>
</feature>
<dbReference type="InterPro" id="IPR003838">
    <property type="entry name" value="ABC3_permease_C"/>
</dbReference>
<keyword evidence="12" id="KW-1185">Reference proteome</keyword>
<dbReference type="InterPro" id="IPR050250">
    <property type="entry name" value="Macrolide_Exporter_MacB"/>
</dbReference>
<feature type="transmembrane region" description="Helical" evidence="8">
    <location>
        <begin position="873"/>
        <end position="896"/>
    </location>
</feature>
<organism evidence="11 12">
    <name type="scientific">Catenulispora subtropica</name>
    <dbReference type="NCBI Taxonomy" id="450798"/>
    <lineage>
        <taxon>Bacteria</taxon>
        <taxon>Bacillati</taxon>
        <taxon>Actinomycetota</taxon>
        <taxon>Actinomycetes</taxon>
        <taxon>Catenulisporales</taxon>
        <taxon>Catenulisporaceae</taxon>
        <taxon>Catenulispora</taxon>
    </lineage>
</organism>